<organism evidence="2 3">
    <name type="scientific">Paraburkholderia silvatlantica</name>
    <dbReference type="NCBI Taxonomy" id="321895"/>
    <lineage>
        <taxon>Bacteria</taxon>
        <taxon>Pseudomonadati</taxon>
        <taxon>Pseudomonadota</taxon>
        <taxon>Betaproteobacteria</taxon>
        <taxon>Burkholderiales</taxon>
        <taxon>Burkholderiaceae</taxon>
        <taxon>Paraburkholderia</taxon>
    </lineage>
</organism>
<evidence type="ECO:0008006" key="4">
    <source>
        <dbReference type="Google" id="ProtNLM"/>
    </source>
</evidence>
<feature type="compositionally biased region" description="Polar residues" evidence="1">
    <location>
        <begin position="489"/>
        <end position="500"/>
    </location>
</feature>
<proteinExistence type="predicted"/>
<dbReference type="EMBL" id="QJSQ01000025">
    <property type="protein sequence ID" value="PYE17681.1"/>
    <property type="molecule type" value="Genomic_DNA"/>
</dbReference>
<accession>A0A2V4U5V0</accession>
<dbReference type="Proteomes" id="UP000247772">
    <property type="component" value="Unassembled WGS sequence"/>
</dbReference>
<evidence type="ECO:0000313" key="2">
    <source>
        <dbReference type="EMBL" id="PYE17681.1"/>
    </source>
</evidence>
<feature type="region of interest" description="Disordered" evidence="1">
    <location>
        <begin position="476"/>
        <end position="500"/>
    </location>
</feature>
<gene>
    <name evidence="2" type="ORF">C7410_12556</name>
</gene>
<sequence length="500" mass="54373">MFLIAPHAHAANPPMPSPALLLEQILRDVPRRYRLRQAPSASALPLRHVNPATALARVIEQAREAIAHGAAPDAALKPRFIDALAAVITEAMHADSGDRAFQAMVLRHRTPRVREFASLSAQADQDRRQIHAAVNAIAHPAKQQRALEAWQREALARLHASASLANNEAHYAGLHATVRNLLALPELAKGSDFEPALADLRDSPALARLCRLEALAPDPLVQQYVSLLDAYGPRPGTPAAVAQGRASQRRGAAVEALAVQALEALAQRLNAAQESPHGYRVVSSMRVPASIPGTHERAKTEWDVVLLERLHAKTCDIAPVWNVRLLVEAKASAESATTDLPRLMRGLRLLAHAEENVVYTFETQQGPVRLHGASLHAQGIDETGLLKTVLYCCDAPAGGASRMLNAASRMQLLSAPASLEYASARWDGQYADPERLDAVWQHLTQSPRWQAVLDQYSMLRLVRELMVHPEDLMSTIRDATGSPPGCSPGCSQYTANERPC</sequence>
<reference evidence="2 3" key="1">
    <citation type="submission" date="2018-06" db="EMBL/GenBank/DDBJ databases">
        <title>Genomic Encyclopedia of Type Strains, Phase IV (KMG-V): Genome sequencing to study the core and pangenomes of soil and plant-associated prokaryotes.</title>
        <authorList>
            <person name="Whitman W."/>
        </authorList>
    </citation>
    <scope>NUCLEOTIDE SEQUENCE [LARGE SCALE GENOMIC DNA]</scope>
    <source>
        <strain evidence="2 3">SRCL-318</strain>
    </source>
</reference>
<evidence type="ECO:0000256" key="1">
    <source>
        <dbReference type="SAM" id="MobiDB-lite"/>
    </source>
</evidence>
<protein>
    <recommendedName>
        <fullName evidence="4">3-deoxy-D-arabino-heptulosonate 7-phosphate synthase</fullName>
    </recommendedName>
</protein>
<evidence type="ECO:0000313" key="3">
    <source>
        <dbReference type="Proteomes" id="UP000247772"/>
    </source>
</evidence>
<name>A0A2V4U5V0_9BURK</name>
<dbReference type="AlphaFoldDB" id="A0A2V4U5V0"/>
<comment type="caution">
    <text evidence="2">The sequence shown here is derived from an EMBL/GenBank/DDBJ whole genome shotgun (WGS) entry which is preliminary data.</text>
</comment>